<dbReference type="Pfam" id="PF07332">
    <property type="entry name" value="Phage_holin_3_6"/>
    <property type="match status" value="1"/>
</dbReference>
<feature type="transmembrane region" description="Helical" evidence="1">
    <location>
        <begin position="74"/>
        <end position="98"/>
    </location>
</feature>
<keyword evidence="1" id="KW-0472">Membrane</keyword>
<reference evidence="2 3" key="1">
    <citation type="submission" date="2020-08" db="EMBL/GenBank/DDBJ databases">
        <title>Genomic Encyclopedia of Type Strains, Phase IV (KMG-IV): sequencing the most valuable type-strain genomes for metagenomic binning, comparative biology and taxonomic classification.</title>
        <authorList>
            <person name="Goeker M."/>
        </authorList>
    </citation>
    <scope>NUCLEOTIDE SEQUENCE [LARGE SCALE GENOMIC DNA]</scope>
    <source>
        <strain evidence="2 3">DSM 25622</strain>
    </source>
</reference>
<dbReference type="RefSeq" id="WP_184520500.1">
    <property type="nucleotide sequence ID" value="NZ_JACIJD010000016.1"/>
</dbReference>
<evidence type="ECO:0000313" key="3">
    <source>
        <dbReference type="Proteomes" id="UP000580654"/>
    </source>
</evidence>
<keyword evidence="1" id="KW-1133">Transmembrane helix</keyword>
<evidence type="ECO:0000313" key="2">
    <source>
        <dbReference type="EMBL" id="MBB5695295.1"/>
    </source>
</evidence>
<sequence length="131" mass="13488">MSHSNDRSIPDLLGDLVDQTSTLVRKEVQLARAEIGEKVTIAGAAAGAIAVGAFLLLASLIVLLQAAVAALVEYAGLSATVSALIVAVAVALIGYIVLRGGLSRLKASNLTPDRTVTQLSRDAGVVKEQVR</sequence>
<comment type="caution">
    <text evidence="2">The sequence shown here is derived from an EMBL/GenBank/DDBJ whole genome shotgun (WGS) entry which is preliminary data.</text>
</comment>
<gene>
    <name evidence="2" type="ORF">FHS87_003350</name>
</gene>
<keyword evidence="3" id="KW-1185">Reference proteome</keyword>
<dbReference type="AlphaFoldDB" id="A0A840Y3J9"/>
<protein>
    <recommendedName>
        <fullName evidence="4">Holin-X, holin superfamily III</fullName>
    </recommendedName>
</protein>
<evidence type="ECO:0000256" key="1">
    <source>
        <dbReference type="SAM" id="Phobius"/>
    </source>
</evidence>
<accession>A0A840Y3J9</accession>
<keyword evidence="1" id="KW-0812">Transmembrane</keyword>
<dbReference type="InterPro" id="IPR009937">
    <property type="entry name" value="Phage_holin_3_6"/>
</dbReference>
<name>A0A840Y3J9_9PROT</name>
<feature type="transmembrane region" description="Helical" evidence="1">
    <location>
        <begin position="39"/>
        <end position="68"/>
    </location>
</feature>
<proteinExistence type="predicted"/>
<dbReference type="Proteomes" id="UP000580654">
    <property type="component" value="Unassembled WGS sequence"/>
</dbReference>
<organism evidence="2 3">
    <name type="scientific">Muricoccus pecuniae</name>
    <dbReference type="NCBI Taxonomy" id="693023"/>
    <lineage>
        <taxon>Bacteria</taxon>
        <taxon>Pseudomonadati</taxon>
        <taxon>Pseudomonadota</taxon>
        <taxon>Alphaproteobacteria</taxon>
        <taxon>Acetobacterales</taxon>
        <taxon>Roseomonadaceae</taxon>
        <taxon>Muricoccus</taxon>
    </lineage>
</organism>
<evidence type="ECO:0008006" key="4">
    <source>
        <dbReference type="Google" id="ProtNLM"/>
    </source>
</evidence>
<dbReference type="EMBL" id="JACIJD010000016">
    <property type="protein sequence ID" value="MBB5695295.1"/>
    <property type="molecule type" value="Genomic_DNA"/>
</dbReference>